<dbReference type="PIRSF" id="PIRSF019574">
    <property type="entry name" value="Periplasmic_polyamine_BP"/>
    <property type="match status" value="1"/>
</dbReference>
<evidence type="ECO:0000313" key="8">
    <source>
        <dbReference type="Proteomes" id="UP001499959"/>
    </source>
</evidence>
<comment type="function">
    <text evidence="5">Required for the activity of the bacterial periplasmic transport system of putrescine.</text>
</comment>
<dbReference type="InterPro" id="IPR006059">
    <property type="entry name" value="SBP"/>
</dbReference>
<protein>
    <recommendedName>
        <fullName evidence="5">Putrescine-binding periplasmic protein</fullName>
    </recommendedName>
</protein>
<dbReference type="SUPFAM" id="SSF53850">
    <property type="entry name" value="Periplasmic binding protein-like II"/>
    <property type="match status" value="1"/>
</dbReference>
<dbReference type="PRINTS" id="PR00909">
    <property type="entry name" value="SPERMDNBNDNG"/>
</dbReference>
<proteinExistence type="inferred from homology"/>
<feature type="chain" id="PRO_5047361480" description="Putrescine-binding periplasmic protein" evidence="6">
    <location>
        <begin position="21"/>
        <end position="387"/>
    </location>
</feature>
<gene>
    <name evidence="7" type="ORF">GCM10023307_01920</name>
</gene>
<evidence type="ECO:0000256" key="3">
    <source>
        <dbReference type="ARBA" id="ARBA00022729"/>
    </source>
</evidence>
<dbReference type="PANTHER" id="PTHR30222:SF18">
    <property type="entry name" value="BIFUNCTIONAL POLYHYDROXYBUTYRATE SYNTHASE _ ABC TRANSPORTER PERIPLASMIC BINDING PROTEIN-RELATED"/>
    <property type="match status" value="1"/>
</dbReference>
<evidence type="ECO:0000256" key="4">
    <source>
        <dbReference type="ARBA" id="ARBA00022764"/>
    </source>
</evidence>
<evidence type="ECO:0000256" key="6">
    <source>
        <dbReference type="SAM" id="SignalP"/>
    </source>
</evidence>
<comment type="similarity">
    <text evidence="5">Belongs to the bacterial solute-binding protein PotD/PotF family.</text>
</comment>
<sequence length="387" mass="42381">MARKAGSIVFALIVSTLCIAGCGKEQSPPFTTVAQTTERQILNVYNWPDYISEDTIRRFEAASGIKVNYTTYSNNDALERQLASAHGEHDVIFPSARPYAGRMIEKGLLATLDKPRLGGLDAFDADIMADLAEIDPDNAHVVPYLWGTTGLGINEEMVKAAVGPGVALDSWDLIFDPVTAKKLSACGIGIVDAELDGFTAALLWKGLDINASDDKSVLAVRDAYAAIRPYIRKFSPSSELTKDLREGRLCVVLTYSGDVDKANSIAQAEAKATHAKPQAIRYVIPREGALRWIDVVAIPVKAKNVDNAHRFIRYLMEPEVIAKISSALSYANANNRATTFIDKSIAQNPNVYPREDLRARLRSAAPLPNDGAERRRNAWNNIVYGEM</sequence>
<evidence type="ECO:0000256" key="2">
    <source>
        <dbReference type="ARBA" id="ARBA00022448"/>
    </source>
</evidence>
<dbReference type="InterPro" id="IPR001188">
    <property type="entry name" value="Sperm_putr-bd"/>
</dbReference>
<evidence type="ECO:0000256" key="5">
    <source>
        <dbReference type="PIRNR" id="PIRNR019574"/>
    </source>
</evidence>
<name>A0ABP9AI81_9GAMM</name>
<dbReference type="Proteomes" id="UP001499959">
    <property type="component" value="Unassembled WGS sequence"/>
</dbReference>
<reference evidence="8" key="1">
    <citation type="journal article" date="2019" name="Int. J. Syst. Evol. Microbiol.">
        <title>The Global Catalogue of Microorganisms (GCM) 10K type strain sequencing project: providing services to taxonomists for standard genome sequencing and annotation.</title>
        <authorList>
            <consortium name="The Broad Institute Genomics Platform"/>
            <consortium name="The Broad Institute Genome Sequencing Center for Infectious Disease"/>
            <person name="Wu L."/>
            <person name="Ma J."/>
        </authorList>
    </citation>
    <scope>NUCLEOTIDE SEQUENCE [LARGE SCALE GENOMIC DNA]</scope>
    <source>
        <strain evidence="8">JCM 18204</strain>
    </source>
</reference>
<feature type="signal peptide" evidence="6">
    <location>
        <begin position="1"/>
        <end position="20"/>
    </location>
</feature>
<comment type="subcellular location">
    <subcellularLocation>
        <location evidence="1 5">Periplasm</location>
    </subcellularLocation>
</comment>
<accession>A0ABP9AI81</accession>
<evidence type="ECO:0000313" key="7">
    <source>
        <dbReference type="EMBL" id="GAA4781285.1"/>
    </source>
</evidence>
<keyword evidence="8" id="KW-1185">Reference proteome</keyword>
<organism evidence="7 8">
    <name type="scientific">Lysobacter hankyongensis</name>
    <dbReference type="NCBI Taxonomy" id="1176535"/>
    <lineage>
        <taxon>Bacteria</taxon>
        <taxon>Pseudomonadati</taxon>
        <taxon>Pseudomonadota</taxon>
        <taxon>Gammaproteobacteria</taxon>
        <taxon>Lysobacterales</taxon>
        <taxon>Lysobacteraceae</taxon>
        <taxon>Lysobacter</taxon>
    </lineage>
</organism>
<keyword evidence="2 5" id="KW-0813">Transport</keyword>
<dbReference type="PANTHER" id="PTHR30222">
    <property type="entry name" value="SPERMIDINE/PUTRESCINE-BINDING PERIPLASMIC PROTEIN"/>
    <property type="match status" value="1"/>
</dbReference>
<keyword evidence="4 5" id="KW-0574">Periplasm</keyword>
<dbReference type="RefSeq" id="WP_345301399.1">
    <property type="nucleotide sequence ID" value="NZ_BAABJE010000001.1"/>
</dbReference>
<keyword evidence="3 6" id="KW-0732">Signal</keyword>
<comment type="caution">
    <text evidence="7">The sequence shown here is derived from an EMBL/GenBank/DDBJ whole genome shotgun (WGS) entry which is preliminary data.</text>
</comment>
<dbReference type="EMBL" id="BAABJE010000001">
    <property type="protein sequence ID" value="GAA4781285.1"/>
    <property type="molecule type" value="Genomic_DNA"/>
</dbReference>
<dbReference type="Gene3D" id="3.40.190.10">
    <property type="entry name" value="Periplasmic binding protein-like II"/>
    <property type="match status" value="2"/>
</dbReference>
<evidence type="ECO:0000256" key="1">
    <source>
        <dbReference type="ARBA" id="ARBA00004418"/>
    </source>
</evidence>
<dbReference type="Pfam" id="PF13416">
    <property type="entry name" value="SBP_bac_8"/>
    <property type="match status" value="1"/>
</dbReference>